<evidence type="ECO:0000256" key="2">
    <source>
        <dbReference type="ARBA" id="ARBA00022525"/>
    </source>
</evidence>
<dbReference type="Proteomes" id="UP001165190">
    <property type="component" value="Unassembled WGS sequence"/>
</dbReference>
<comment type="caution">
    <text evidence="6">The sequence shown here is derived from an EMBL/GenBank/DDBJ whole genome shotgun (WGS) entry which is preliminary data.</text>
</comment>
<evidence type="ECO:0000259" key="5">
    <source>
        <dbReference type="SMART" id="SM00499"/>
    </source>
</evidence>
<dbReference type="PANTHER" id="PTHR35501:SF3">
    <property type="entry name" value="PROTEIN YY1"/>
    <property type="match status" value="1"/>
</dbReference>
<comment type="similarity">
    <text evidence="3">Belongs to the A9/FIL1 family.</text>
</comment>
<evidence type="ECO:0000256" key="3">
    <source>
        <dbReference type="ARBA" id="ARBA00038300"/>
    </source>
</evidence>
<feature type="domain" description="Bifunctional inhibitor/plant lipid transfer protein/seed storage helical" evidence="5">
    <location>
        <begin position="37"/>
        <end position="97"/>
    </location>
</feature>
<accession>A0A9W7MF85</accession>
<dbReference type="SMART" id="SM00499">
    <property type="entry name" value="AAI"/>
    <property type="match status" value="1"/>
</dbReference>
<evidence type="ECO:0000256" key="1">
    <source>
        <dbReference type="ARBA" id="ARBA00004613"/>
    </source>
</evidence>
<evidence type="ECO:0000313" key="7">
    <source>
        <dbReference type="Proteomes" id="UP001165190"/>
    </source>
</evidence>
<dbReference type="Gene3D" id="1.10.110.10">
    <property type="entry name" value="Plant lipid-transfer and hydrophobic proteins"/>
    <property type="match status" value="1"/>
</dbReference>
<keyword evidence="7" id="KW-1185">Reference proteome</keyword>
<dbReference type="EMBL" id="BSYR01000035">
    <property type="protein sequence ID" value="GMI99588.1"/>
    <property type="molecule type" value="Genomic_DNA"/>
</dbReference>
<dbReference type="SUPFAM" id="SSF47699">
    <property type="entry name" value="Bifunctional inhibitor/lipid-transfer protein/seed storage 2S albumin"/>
    <property type="match status" value="1"/>
</dbReference>
<reference evidence="6" key="1">
    <citation type="submission" date="2023-05" db="EMBL/GenBank/DDBJ databases">
        <title>Genome and transcriptome analyses reveal genes involved in the formation of fine ridges on petal epidermal cells in Hibiscus trionum.</title>
        <authorList>
            <person name="Koshimizu S."/>
            <person name="Masuda S."/>
            <person name="Ishii T."/>
            <person name="Shirasu K."/>
            <person name="Hoshino A."/>
            <person name="Arita M."/>
        </authorList>
    </citation>
    <scope>NUCLEOTIDE SEQUENCE</scope>
    <source>
        <strain evidence="6">Hamamatsu line</strain>
    </source>
</reference>
<protein>
    <recommendedName>
        <fullName evidence="5">Bifunctional inhibitor/plant lipid transfer protein/seed storage helical domain-containing protein</fullName>
    </recommendedName>
</protein>
<proteinExistence type="inferred from homology"/>
<organism evidence="6 7">
    <name type="scientific">Hibiscus trionum</name>
    <name type="common">Flower of an hour</name>
    <dbReference type="NCBI Taxonomy" id="183268"/>
    <lineage>
        <taxon>Eukaryota</taxon>
        <taxon>Viridiplantae</taxon>
        <taxon>Streptophyta</taxon>
        <taxon>Embryophyta</taxon>
        <taxon>Tracheophyta</taxon>
        <taxon>Spermatophyta</taxon>
        <taxon>Magnoliopsida</taxon>
        <taxon>eudicotyledons</taxon>
        <taxon>Gunneridae</taxon>
        <taxon>Pentapetalae</taxon>
        <taxon>rosids</taxon>
        <taxon>malvids</taxon>
        <taxon>Malvales</taxon>
        <taxon>Malvaceae</taxon>
        <taxon>Malvoideae</taxon>
        <taxon>Hibiscus</taxon>
    </lineage>
</organism>
<keyword evidence="2" id="KW-0964">Secreted</keyword>
<evidence type="ECO:0000313" key="6">
    <source>
        <dbReference type="EMBL" id="GMI99588.1"/>
    </source>
</evidence>
<evidence type="ECO:0000256" key="4">
    <source>
        <dbReference type="SAM" id="SignalP"/>
    </source>
</evidence>
<name>A0A9W7MF85_HIBTR</name>
<gene>
    <name evidence="6" type="ORF">HRI_003628100</name>
</gene>
<comment type="subcellular location">
    <subcellularLocation>
        <location evidence="1">Secreted</location>
    </subcellularLocation>
</comment>
<dbReference type="OrthoDB" id="1873458at2759"/>
<dbReference type="PANTHER" id="PTHR35501">
    <property type="entry name" value="PROTEIN YY1"/>
    <property type="match status" value="1"/>
</dbReference>
<dbReference type="GO" id="GO:0005576">
    <property type="term" value="C:extracellular region"/>
    <property type="evidence" value="ECO:0007669"/>
    <property type="project" value="UniProtKB-SubCell"/>
</dbReference>
<dbReference type="InterPro" id="IPR016140">
    <property type="entry name" value="Bifunc_inhib/LTP/seed_store"/>
</dbReference>
<dbReference type="Pfam" id="PF14368">
    <property type="entry name" value="LTP_2"/>
    <property type="match status" value="1"/>
</dbReference>
<keyword evidence="4" id="KW-0732">Signal</keyword>
<dbReference type="AlphaFoldDB" id="A0A9W7MF85"/>
<dbReference type="InterPro" id="IPR036312">
    <property type="entry name" value="Bifun_inhib/LTP/seed_sf"/>
</dbReference>
<sequence>MAVVKPLVSLSSLAAVLVAFLVVVAAQTPTGMAQMSCMNQLIGLNVCGPYVVPGAIDTHPSPQCCGALQSVQHDCLCSTLRMASQLPSQCNVPPLYCAN</sequence>
<feature type="chain" id="PRO_5040947806" description="Bifunctional inhibitor/plant lipid transfer protein/seed storage helical domain-containing protein" evidence="4">
    <location>
        <begin position="27"/>
        <end position="99"/>
    </location>
</feature>
<feature type="signal peptide" evidence="4">
    <location>
        <begin position="1"/>
        <end position="26"/>
    </location>
</feature>